<accession>A0ACC8XDK5</accession>
<dbReference type="Proteomes" id="UP000188637">
    <property type="component" value="Unassembled WGS sequence"/>
</dbReference>
<organism evidence="1 2">
    <name type="scientific">Candidatus Epulonipiscium fishelsonii</name>
    <dbReference type="NCBI Taxonomy" id="77094"/>
    <lineage>
        <taxon>Bacteria</taxon>
        <taxon>Bacillati</taxon>
        <taxon>Bacillota</taxon>
        <taxon>Clostridia</taxon>
        <taxon>Lachnospirales</taxon>
        <taxon>Lachnospiraceae</taxon>
        <taxon>Candidatus Epulonipiscium</taxon>
    </lineage>
</organism>
<keyword evidence="2" id="KW-1185">Reference proteome</keyword>
<protein>
    <submittedName>
        <fullName evidence="1">MATE family efflux transporter</fullName>
    </submittedName>
</protein>
<comment type="caution">
    <text evidence="1">The sequence shown here is derived from an EMBL/GenBank/DDBJ whole genome shotgun (WGS) entry which is preliminary data.</text>
</comment>
<reference evidence="1" key="1">
    <citation type="submission" date="2016-08" db="EMBL/GenBank/DDBJ databases">
        <authorList>
            <person name="Ngugi D.K."/>
            <person name="Miyake S."/>
            <person name="Stingl U."/>
        </authorList>
    </citation>
    <scope>NUCLEOTIDE SEQUENCE</scope>
    <source>
        <strain evidence="1">SCG-D08WGA-EpuloA1</strain>
    </source>
</reference>
<gene>
    <name evidence="1" type="ORF">AN640_08355</name>
</gene>
<sequence>LYGIFIIICNKSLIGFFSIADDTIVDMAQTYLIVMGIGMIFMFINPMLTSIFTGIGDSKTPFVTNTIGLVLNIVLDPILIFGIAGFPALGVLGAALATVLAQVVVTICFIFAILRRKEEYLKLNILSRPCLEDMKTLTTIGFPVAIQNGLFTIIGIVIGRIVASWGPIPIAVQKVGSQIESISWMTASGLSTALSTFVGQNYGAKKYDRIQDGLKVTMLLAIFIGTLATFLLVAFGEEIFAIFIPEEESIAQGADYLRILGYSQIFMCIEITSAGLFNGLGKTYIPSTVHTILTSLRIPLAYWASQPQYLGIDGIWWVITLTTVAKGIIMVVLYIYLKQKDKLYDYSEIQETERVAEC</sequence>
<dbReference type="EMBL" id="LJHD01000228">
    <property type="protein sequence ID" value="ONI40910.1"/>
    <property type="molecule type" value="Genomic_DNA"/>
</dbReference>
<feature type="non-terminal residue" evidence="1">
    <location>
        <position position="1"/>
    </location>
</feature>
<proteinExistence type="predicted"/>
<evidence type="ECO:0000313" key="2">
    <source>
        <dbReference type="Proteomes" id="UP000188637"/>
    </source>
</evidence>
<name>A0ACC8XDK5_9FIRM</name>
<evidence type="ECO:0000313" key="1">
    <source>
        <dbReference type="EMBL" id="ONI40910.1"/>
    </source>
</evidence>